<reference evidence="2 3" key="1">
    <citation type="submission" date="2019-05" db="EMBL/GenBank/DDBJ databases">
        <authorList>
            <person name="Narsing Rao M.P."/>
            <person name="Li W.J."/>
        </authorList>
    </citation>
    <scope>NUCLEOTIDE SEQUENCE [LARGE SCALE GENOMIC DNA]</scope>
    <source>
        <strain evidence="2 3">SYSU_K30003</strain>
    </source>
</reference>
<evidence type="ECO:0000256" key="1">
    <source>
        <dbReference type="SAM" id="MobiDB-lite"/>
    </source>
</evidence>
<proteinExistence type="predicted"/>
<dbReference type="Gene3D" id="3.40.190.10">
    <property type="entry name" value="Periplasmic binding protein-like II"/>
    <property type="match status" value="2"/>
</dbReference>
<organism evidence="2 3">
    <name type="scientific">Paenibacillus antri</name>
    <dbReference type="NCBI Taxonomy" id="2582848"/>
    <lineage>
        <taxon>Bacteria</taxon>
        <taxon>Bacillati</taxon>
        <taxon>Bacillota</taxon>
        <taxon>Bacilli</taxon>
        <taxon>Bacillales</taxon>
        <taxon>Paenibacillaceae</taxon>
        <taxon>Paenibacillus</taxon>
    </lineage>
</organism>
<feature type="region of interest" description="Disordered" evidence="1">
    <location>
        <begin position="30"/>
        <end position="57"/>
    </location>
</feature>
<name>A0A5R9GGX9_9BACL</name>
<dbReference type="EMBL" id="VCIW01000004">
    <property type="protein sequence ID" value="TLS52594.1"/>
    <property type="molecule type" value="Genomic_DNA"/>
</dbReference>
<dbReference type="AlphaFoldDB" id="A0A5R9GGX9"/>
<dbReference type="InterPro" id="IPR006059">
    <property type="entry name" value="SBP"/>
</dbReference>
<sequence>MEMKSKKAWLHVLLAVCLVLIITACSGGGGGGAAEPSEPSGTVEPSGQAETPAVEEPKTLEPIEYTFGASDSKAQWGGPINQVMEEKTGVSLKYENIVGDQFQKWDLWLASGDYPDIVRLDAEYVSKYRDAGAIIPLNDLIDRHGPNIKAKWGDNLDMLRHPDGNIYSLYSVNLAEEAPADSAAQFVVQYAVLEEAGFPQIKTLDQLYALIKDYAAKHPEIDGNPTIGFSAAADSWTMKIFFNNASVYANGLPDHGNFVIDENNQVKWNFTSDNAVQYYKFLNTLYNEKLLDKESFTLTDQALQAKMAQGRVLAAYAPSWFVSGPQATLRAAGNLDRQYAHLPIYMNENVVDRSNAMTAANGGTAEWVITEQAKNPERIIQFIDFLFSDEGQILTQWGIEGVHYDVVNGKRQQRQDWIDKKTADPDLQYKEGMQAEATGGPTSWFGVGHGALLGDGDLATPVTPESVRKNYDEKTLEVLDAYGIQTWADLLPPVTKVKGYLWQLQPPSDDEFKRMDQQLEDLFRKAIPSIVMSKDAADFDAQVASFRDEAAKIGLDKYEAAFNKIWNDFINK</sequence>
<gene>
    <name evidence="2" type="ORF">FE782_08130</name>
</gene>
<evidence type="ECO:0000313" key="2">
    <source>
        <dbReference type="EMBL" id="TLS52594.1"/>
    </source>
</evidence>
<comment type="caution">
    <text evidence="2">The sequence shown here is derived from an EMBL/GenBank/DDBJ whole genome shotgun (WGS) entry which is preliminary data.</text>
</comment>
<dbReference type="PANTHER" id="PTHR43649">
    <property type="entry name" value="ARABINOSE-BINDING PROTEIN-RELATED"/>
    <property type="match status" value="1"/>
</dbReference>
<dbReference type="InterPro" id="IPR050490">
    <property type="entry name" value="Bact_solute-bd_prot1"/>
</dbReference>
<protein>
    <submittedName>
        <fullName evidence="2">Extracellular solute-binding protein</fullName>
    </submittedName>
</protein>
<accession>A0A5R9GGX9</accession>
<dbReference type="PROSITE" id="PS51257">
    <property type="entry name" value="PROKAR_LIPOPROTEIN"/>
    <property type="match status" value="1"/>
</dbReference>
<dbReference type="SUPFAM" id="SSF53850">
    <property type="entry name" value="Periplasmic binding protein-like II"/>
    <property type="match status" value="1"/>
</dbReference>
<dbReference type="Proteomes" id="UP000309676">
    <property type="component" value="Unassembled WGS sequence"/>
</dbReference>
<evidence type="ECO:0000313" key="3">
    <source>
        <dbReference type="Proteomes" id="UP000309676"/>
    </source>
</evidence>
<dbReference type="PANTHER" id="PTHR43649:SF12">
    <property type="entry name" value="DIACETYLCHITOBIOSE BINDING PROTEIN DASA"/>
    <property type="match status" value="1"/>
</dbReference>
<keyword evidence="3" id="KW-1185">Reference proteome</keyword>
<dbReference type="Pfam" id="PF01547">
    <property type="entry name" value="SBP_bac_1"/>
    <property type="match status" value="1"/>
</dbReference>